<dbReference type="SMART" id="SM00345">
    <property type="entry name" value="HTH_GNTR"/>
    <property type="match status" value="1"/>
</dbReference>
<dbReference type="CDD" id="cd07377">
    <property type="entry name" value="WHTH_GntR"/>
    <property type="match status" value="1"/>
</dbReference>
<keyword evidence="3" id="KW-0804">Transcription</keyword>
<evidence type="ECO:0000259" key="4">
    <source>
        <dbReference type="PROSITE" id="PS50949"/>
    </source>
</evidence>
<evidence type="ECO:0000313" key="6">
    <source>
        <dbReference type="Proteomes" id="UP001239909"/>
    </source>
</evidence>
<organism evidence="5 6">
    <name type="scientific">Paralimibaculum aggregatum</name>
    <dbReference type="NCBI Taxonomy" id="3036245"/>
    <lineage>
        <taxon>Bacteria</taxon>
        <taxon>Pseudomonadati</taxon>
        <taxon>Pseudomonadota</taxon>
        <taxon>Alphaproteobacteria</taxon>
        <taxon>Rhodobacterales</taxon>
        <taxon>Paracoccaceae</taxon>
        <taxon>Paralimibaculum</taxon>
    </lineage>
</organism>
<reference evidence="5 6" key="1">
    <citation type="submission" date="2023-04" db="EMBL/GenBank/DDBJ databases">
        <title>Marinoamorphus aggregata gen. nov., sp. Nov., isolate from tissue of brittle star Ophioplocus japonicus.</title>
        <authorList>
            <person name="Kawano K."/>
            <person name="Sawayama S."/>
            <person name="Nakagawa S."/>
        </authorList>
    </citation>
    <scope>NUCLEOTIDE SEQUENCE [LARGE SCALE GENOMIC DNA]</scope>
    <source>
        <strain evidence="5 6">NKW23</strain>
    </source>
</reference>
<feature type="domain" description="HTH gntR-type" evidence="4">
    <location>
        <begin position="14"/>
        <end position="81"/>
    </location>
</feature>
<dbReference type="Pfam" id="PF00392">
    <property type="entry name" value="GntR"/>
    <property type="match status" value="1"/>
</dbReference>
<evidence type="ECO:0000313" key="5">
    <source>
        <dbReference type="EMBL" id="GMG81735.1"/>
    </source>
</evidence>
<accession>A0ABQ6LEF1</accession>
<dbReference type="Pfam" id="PF07729">
    <property type="entry name" value="FCD"/>
    <property type="match status" value="1"/>
</dbReference>
<keyword evidence="1" id="KW-0805">Transcription regulation</keyword>
<dbReference type="PANTHER" id="PTHR43537">
    <property type="entry name" value="TRANSCRIPTIONAL REGULATOR, GNTR FAMILY"/>
    <property type="match status" value="1"/>
</dbReference>
<dbReference type="RefSeq" id="WP_285670451.1">
    <property type="nucleotide sequence ID" value="NZ_BSYI01000005.1"/>
</dbReference>
<dbReference type="InterPro" id="IPR011711">
    <property type="entry name" value="GntR_C"/>
</dbReference>
<evidence type="ECO:0000256" key="1">
    <source>
        <dbReference type="ARBA" id="ARBA00023015"/>
    </source>
</evidence>
<dbReference type="Gene3D" id="1.10.10.10">
    <property type="entry name" value="Winged helix-like DNA-binding domain superfamily/Winged helix DNA-binding domain"/>
    <property type="match status" value="1"/>
</dbReference>
<gene>
    <name evidence="5" type="ORF">LNKW23_09480</name>
</gene>
<dbReference type="InterPro" id="IPR036388">
    <property type="entry name" value="WH-like_DNA-bd_sf"/>
</dbReference>
<dbReference type="SUPFAM" id="SSF48008">
    <property type="entry name" value="GntR ligand-binding domain-like"/>
    <property type="match status" value="1"/>
</dbReference>
<dbReference type="InterPro" id="IPR000524">
    <property type="entry name" value="Tscrpt_reg_HTH_GntR"/>
</dbReference>
<dbReference type="SMART" id="SM00895">
    <property type="entry name" value="FCD"/>
    <property type="match status" value="1"/>
</dbReference>
<evidence type="ECO:0000256" key="2">
    <source>
        <dbReference type="ARBA" id="ARBA00023125"/>
    </source>
</evidence>
<dbReference type="PRINTS" id="PR00035">
    <property type="entry name" value="HTHGNTR"/>
</dbReference>
<dbReference type="PROSITE" id="PS50949">
    <property type="entry name" value="HTH_GNTR"/>
    <property type="match status" value="1"/>
</dbReference>
<dbReference type="PANTHER" id="PTHR43537:SF50">
    <property type="entry name" value="TRANSCRIPTIONAL REGULATORY PROTEIN"/>
    <property type="match status" value="1"/>
</dbReference>
<name>A0ABQ6LEF1_9RHOB</name>
<protein>
    <submittedName>
        <fullName evidence="5">GntR family transcriptional regulator</fullName>
    </submittedName>
</protein>
<keyword evidence="2" id="KW-0238">DNA-binding</keyword>
<dbReference type="InterPro" id="IPR008920">
    <property type="entry name" value="TF_FadR/GntR_C"/>
</dbReference>
<dbReference type="Gene3D" id="1.20.120.530">
    <property type="entry name" value="GntR ligand-binding domain-like"/>
    <property type="match status" value="1"/>
</dbReference>
<dbReference type="EMBL" id="BSYI01000005">
    <property type="protein sequence ID" value="GMG81735.1"/>
    <property type="molecule type" value="Genomic_DNA"/>
</dbReference>
<dbReference type="Proteomes" id="UP001239909">
    <property type="component" value="Unassembled WGS sequence"/>
</dbReference>
<keyword evidence="6" id="KW-1185">Reference proteome</keyword>
<dbReference type="SUPFAM" id="SSF46785">
    <property type="entry name" value="Winged helix' DNA-binding domain"/>
    <property type="match status" value="1"/>
</dbReference>
<sequence length="227" mass="24236">MTDTATPIAAIDRRPLAAELTDRLRVLIIEGTLPPEAKLSEQALCARFAVSRTPLREALRSLAAEGLVVMRPGRGAAVAPLTLAELDELFPVIGVLEGLAGELAARNITDAGIARLRMLQAELVAQHRAGDLPGYLRTNAEIHAAIREAAGNATLSASIAHLDAKLRRARCLANLSPERWAEAVEEHALILDALAARDGARLAAVLRRHLANKGAALTRQFRARGVN</sequence>
<evidence type="ECO:0000256" key="3">
    <source>
        <dbReference type="ARBA" id="ARBA00023163"/>
    </source>
</evidence>
<dbReference type="InterPro" id="IPR036390">
    <property type="entry name" value="WH_DNA-bd_sf"/>
</dbReference>
<proteinExistence type="predicted"/>
<comment type="caution">
    <text evidence="5">The sequence shown here is derived from an EMBL/GenBank/DDBJ whole genome shotgun (WGS) entry which is preliminary data.</text>
</comment>